<evidence type="ECO:0000256" key="1">
    <source>
        <dbReference type="SAM" id="Phobius"/>
    </source>
</evidence>
<dbReference type="KEGG" id="lfo:LMK00_05465"/>
<keyword evidence="1" id="KW-1133">Transmembrane helix</keyword>
<protein>
    <submittedName>
        <fullName evidence="2">Uncharacterized protein</fullName>
    </submittedName>
</protein>
<dbReference type="AlphaFoldDB" id="A0A9Q9D813"/>
<evidence type="ECO:0000313" key="3">
    <source>
        <dbReference type="Proteomes" id="UP001056730"/>
    </source>
</evidence>
<dbReference type="Proteomes" id="UP001056730">
    <property type="component" value="Chromosome"/>
</dbReference>
<dbReference type="RefSeq" id="WP_252175898.1">
    <property type="nucleotide sequence ID" value="NZ_CP086395.1"/>
</dbReference>
<keyword evidence="1" id="KW-0472">Membrane</keyword>
<keyword evidence="1" id="KW-0812">Transmembrane</keyword>
<gene>
    <name evidence="2" type="ORF">LMK00_05465</name>
</gene>
<organism evidence="2 3">
    <name type="scientific">Lactococcus formosensis</name>
    <dbReference type="NCBI Taxonomy" id="1281486"/>
    <lineage>
        <taxon>Bacteria</taxon>
        <taxon>Bacillati</taxon>
        <taxon>Bacillota</taxon>
        <taxon>Bacilli</taxon>
        <taxon>Lactobacillales</taxon>
        <taxon>Streptococcaceae</taxon>
        <taxon>Lactococcus</taxon>
    </lineage>
</organism>
<accession>A0A9Q9D813</accession>
<name>A0A9Q9D813_9LACT</name>
<proteinExistence type="predicted"/>
<evidence type="ECO:0000313" key="2">
    <source>
        <dbReference type="EMBL" id="USJ21446.1"/>
    </source>
</evidence>
<feature type="transmembrane region" description="Helical" evidence="1">
    <location>
        <begin position="6"/>
        <end position="25"/>
    </location>
</feature>
<sequence length="99" mass="11458">MKKYYVFNKFCFWSMNILILFGTLFSNNFEFRQLNVHAETANTILKPGETIDTGNHFWTINDFQSSKNYTPVGKNTKGSGWEDKKTFNFGVNKKTQALG</sequence>
<dbReference type="EMBL" id="CP086395">
    <property type="protein sequence ID" value="USJ21446.1"/>
    <property type="molecule type" value="Genomic_DNA"/>
</dbReference>
<reference evidence="2" key="1">
    <citation type="journal article" date="2022" name="Front. Microbiol.">
        <title>Feed Insects as a Reservoir of Granadaene-Producing Lactococci.</title>
        <authorList>
            <person name="Neuzil-Bunesova V."/>
            <person name="Ramirez Garcia A."/>
            <person name="Modrackova N."/>
            <person name="Makovska M."/>
            <person name="Sabolova M."/>
            <person name="Sproer C."/>
            <person name="Bunk B."/>
            <person name="Blom J."/>
            <person name="Schwab C."/>
        </authorList>
    </citation>
    <scope>NUCLEOTIDE SEQUENCE</scope>
    <source>
        <strain evidence="2">I4/6O</strain>
    </source>
</reference>